<accession>A0A5N4BP29</accession>
<sequence length="66" mass="7566">MTEKQKSTIQQEIISIMNSLNTIIEATDCFPEKIQFGDPQDYLNIMNAILIKEGKEPIILPFPEKL</sequence>
<evidence type="ECO:0000313" key="2">
    <source>
        <dbReference type="Proteomes" id="UP000326384"/>
    </source>
</evidence>
<proteinExistence type="predicted"/>
<protein>
    <submittedName>
        <fullName evidence="1">Uncharacterized protein</fullName>
    </submittedName>
</protein>
<dbReference type="RefSeq" id="WP_152290298.1">
    <property type="nucleotide sequence ID" value="NZ_VTPV01000007.1"/>
</dbReference>
<gene>
    <name evidence="1" type="ORF">F8D52_13485</name>
</gene>
<keyword evidence="2" id="KW-1185">Reference proteome</keyword>
<evidence type="ECO:0000313" key="1">
    <source>
        <dbReference type="EMBL" id="KAB1230194.1"/>
    </source>
</evidence>
<comment type="caution">
    <text evidence="1">The sequence shown here is derived from an EMBL/GenBank/DDBJ whole genome shotgun (WGS) entry which is preliminary data.</text>
</comment>
<dbReference type="Proteomes" id="UP000326384">
    <property type="component" value="Unassembled WGS sequence"/>
</dbReference>
<dbReference type="EMBL" id="VTPV01000007">
    <property type="protein sequence ID" value="KAB1230194.1"/>
    <property type="molecule type" value="Genomic_DNA"/>
</dbReference>
<name>A0A5N4BP29_9FLAO</name>
<reference evidence="1 2" key="1">
    <citation type="journal article" date="2019" name="Stand. Genomic Sci.">
        <title>Draft Whole-Genome Sequence of a Novel Chryseobacterium viscerum Strain Isolated from Fresh Water at Dripping Springs, New Mexico.</title>
        <authorList>
            <person name="Kyndt J.A."/>
            <person name="Moore T.C."/>
        </authorList>
    </citation>
    <scope>NUCLEOTIDE SEQUENCE [LARGE SCALE GENOMIC DNA]</scope>
    <source>
        <strain evidence="1 2">DPS</strain>
    </source>
</reference>
<organism evidence="1 2">
    <name type="scientific">Chryseobacterium viscerum</name>
    <dbReference type="NCBI Taxonomy" id="1037377"/>
    <lineage>
        <taxon>Bacteria</taxon>
        <taxon>Pseudomonadati</taxon>
        <taxon>Bacteroidota</taxon>
        <taxon>Flavobacteriia</taxon>
        <taxon>Flavobacteriales</taxon>
        <taxon>Weeksellaceae</taxon>
        <taxon>Chryseobacterium group</taxon>
        <taxon>Chryseobacterium</taxon>
    </lineage>
</organism>